<name>A0A5D3B360_9TREE</name>
<feature type="region of interest" description="Disordered" evidence="1">
    <location>
        <begin position="233"/>
        <end position="321"/>
    </location>
</feature>
<gene>
    <name evidence="2" type="ORF">B9479_002278</name>
</gene>
<dbReference type="Proteomes" id="UP000322245">
    <property type="component" value="Unassembled WGS sequence"/>
</dbReference>
<protein>
    <recommendedName>
        <fullName evidence="4">SURP motif domain-containing protein</fullName>
    </recommendedName>
</protein>
<feature type="compositionally biased region" description="Basic and acidic residues" evidence="1">
    <location>
        <begin position="157"/>
        <end position="167"/>
    </location>
</feature>
<keyword evidence="3" id="KW-1185">Reference proteome</keyword>
<feature type="region of interest" description="Disordered" evidence="1">
    <location>
        <begin position="1"/>
        <end position="20"/>
    </location>
</feature>
<proteinExistence type="predicted"/>
<organism evidence="2 3">
    <name type="scientific">Cryptococcus floricola</name>
    <dbReference type="NCBI Taxonomy" id="2591691"/>
    <lineage>
        <taxon>Eukaryota</taxon>
        <taxon>Fungi</taxon>
        <taxon>Dikarya</taxon>
        <taxon>Basidiomycota</taxon>
        <taxon>Agaricomycotina</taxon>
        <taxon>Tremellomycetes</taxon>
        <taxon>Tremellales</taxon>
        <taxon>Cryptococcaceae</taxon>
        <taxon>Cryptococcus</taxon>
    </lineage>
</organism>
<sequence>MPHPQKRPLPRPSTSKSAVPPAAYVQAYEASLVYGQDHMAQTVRERGGRGGLIQYAGEADKEVWADSLGYEIGKVGVMRSMMWTDLHDMIHLLPSLPSEGRNLSLKASSPTRSSSSWSLPSDTEETWALSDEEEMEIYKNEKKKKWMEGLRAERLREREREDMDRGKAVQKSADGWDDEEEPPEAILTLMAHTALALSGSPNPSVLEIRILTNHSNDERFAFLRGRYRKAWEAAKGKVKREKEEKARKEERERGLGGLGGYGSDSESESEGKPEPPHDEPPPPPEDDPLPPLPPADDDEEEKKRQRRLRAEEWKRKRAEAK</sequence>
<evidence type="ECO:0000313" key="3">
    <source>
        <dbReference type="Proteomes" id="UP000322245"/>
    </source>
</evidence>
<feature type="region of interest" description="Disordered" evidence="1">
    <location>
        <begin position="157"/>
        <end position="180"/>
    </location>
</feature>
<accession>A0A5D3B360</accession>
<evidence type="ECO:0000313" key="2">
    <source>
        <dbReference type="EMBL" id="TYJ56999.1"/>
    </source>
</evidence>
<feature type="compositionally biased region" description="Basic and acidic residues" evidence="1">
    <location>
        <begin position="308"/>
        <end position="321"/>
    </location>
</feature>
<dbReference type="EMBL" id="NIDF01000017">
    <property type="protein sequence ID" value="TYJ56999.1"/>
    <property type="molecule type" value="Genomic_DNA"/>
</dbReference>
<evidence type="ECO:0008006" key="4">
    <source>
        <dbReference type="Google" id="ProtNLM"/>
    </source>
</evidence>
<feature type="compositionally biased region" description="Basic and acidic residues" evidence="1">
    <location>
        <begin position="269"/>
        <end position="280"/>
    </location>
</feature>
<dbReference type="AlphaFoldDB" id="A0A5D3B360"/>
<evidence type="ECO:0000256" key="1">
    <source>
        <dbReference type="SAM" id="MobiDB-lite"/>
    </source>
</evidence>
<feature type="region of interest" description="Disordered" evidence="1">
    <location>
        <begin position="102"/>
        <end position="124"/>
    </location>
</feature>
<feature type="compositionally biased region" description="Basic and acidic residues" evidence="1">
    <location>
        <begin position="233"/>
        <end position="254"/>
    </location>
</feature>
<comment type="caution">
    <text evidence="2">The sequence shown here is derived from an EMBL/GenBank/DDBJ whole genome shotgun (WGS) entry which is preliminary data.</text>
</comment>
<reference evidence="2 3" key="1">
    <citation type="submission" date="2017-05" db="EMBL/GenBank/DDBJ databases">
        <title>The Genome Sequence of Tsuchiyaea wingfieldii DSM 27421.</title>
        <authorList>
            <person name="Cuomo C."/>
            <person name="Passer A."/>
            <person name="Billmyre B."/>
            <person name="Heitman J."/>
        </authorList>
    </citation>
    <scope>NUCLEOTIDE SEQUENCE [LARGE SCALE GENOMIC DNA]</scope>
    <source>
        <strain evidence="2 3">DSM 27421</strain>
    </source>
</reference>
<feature type="compositionally biased region" description="Low complexity" evidence="1">
    <location>
        <begin position="103"/>
        <end position="121"/>
    </location>
</feature>